<dbReference type="InterPro" id="IPR050797">
    <property type="entry name" value="Carb_Metab_Trans_Reg"/>
</dbReference>
<dbReference type="CDD" id="cd12148">
    <property type="entry name" value="fungal_TF_MHR"/>
    <property type="match status" value="1"/>
</dbReference>
<dbReference type="PANTHER" id="PTHR31668">
    <property type="entry name" value="GLUCOSE TRANSPORT TRANSCRIPTION REGULATOR RGT1-RELATED-RELATED"/>
    <property type="match status" value="1"/>
</dbReference>
<protein>
    <recommendedName>
        <fullName evidence="4">Zn(2)-C6 fungal-type domain-containing protein</fullName>
    </recommendedName>
</protein>
<reference evidence="5" key="1">
    <citation type="journal article" date="2020" name="BMC Genomics">
        <title>Correction to: Identification and distribution of gene clusters required for synthesis of sphingolipid metabolism inhibitors in diverse species of the filamentous fungus Fusarium.</title>
        <authorList>
            <person name="Kim H.S."/>
            <person name="Lohmar J.M."/>
            <person name="Busman M."/>
            <person name="Brown D.W."/>
            <person name="Naumann T.A."/>
            <person name="Divon H.H."/>
            <person name="Lysoe E."/>
            <person name="Uhlig S."/>
            <person name="Proctor R.H."/>
        </authorList>
    </citation>
    <scope>NUCLEOTIDE SEQUENCE</scope>
    <source>
        <strain evidence="5">NRRL 22465</strain>
    </source>
</reference>
<evidence type="ECO:0000256" key="3">
    <source>
        <dbReference type="SAM" id="MobiDB-lite"/>
    </source>
</evidence>
<sequence>MQSPRPIQAAKRRRACKVKQACDLCHAKKIRCDGTCPCMNCRVTNACCSYEAVPKKTGPKGPRRLPNKGKNAQKVAAEPPASLAEGSTAAADAPAPRFEPTSVASEPQQLLPVPVDVILLCLDAFFAHKYPITPILDQEHSKASLAYLETGTEQYGLLTACCSVMVLTPELIDPSISPSPPLDTVDTNLGLPSVDALISETMRARSSCDWVENPSLTTIQTSFFLFSAYFCLGKDNSAWFYLREAITTLQTLRFHEESTYAALSDHPSLAVYSRRMFWVLFITERAFALQRHRPLTLQPTIDLPADESGREKNIISGFRDLIFLFQNFDDDFLNVWNLQSSGPAASSKSLIRLQTILQSGLPHVSSCTESQKADLLVTRQWLKTMVWQLCVSKTLLSSSTQEESMSISYPVTIARDIILASNVVSLSAFDANGVGIAEKVFDIGCSLADVLAVQPELAHLVAGELGPMDYLMELLRIVSTVGGGSSRHLQILAEKVNDCIEAGSGSEQGLGLVWELDENEDMMEEEITGQSQIDNDATLFESLWCK</sequence>
<dbReference type="Pfam" id="PF00172">
    <property type="entry name" value="Zn_clus"/>
    <property type="match status" value="1"/>
</dbReference>
<evidence type="ECO:0000313" key="5">
    <source>
        <dbReference type="EMBL" id="KAF4973865.1"/>
    </source>
</evidence>
<dbReference type="GO" id="GO:0003677">
    <property type="term" value="F:DNA binding"/>
    <property type="evidence" value="ECO:0007669"/>
    <property type="project" value="InterPro"/>
</dbReference>
<feature type="compositionally biased region" description="Basic residues" evidence="3">
    <location>
        <begin position="57"/>
        <end position="67"/>
    </location>
</feature>
<evidence type="ECO:0000313" key="6">
    <source>
        <dbReference type="Proteomes" id="UP000635477"/>
    </source>
</evidence>
<accession>A0A8H4XGS0</accession>
<dbReference type="PROSITE" id="PS00463">
    <property type="entry name" value="ZN2_CY6_FUNGAL_1"/>
    <property type="match status" value="1"/>
</dbReference>
<dbReference type="PROSITE" id="PS50048">
    <property type="entry name" value="ZN2_CY6_FUNGAL_2"/>
    <property type="match status" value="1"/>
</dbReference>
<gene>
    <name evidence="5" type="ORF">FZEAL_9183</name>
</gene>
<feature type="domain" description="Zn(2)-C6 fungal-type" evidence="4">
    <location>
        <begin position="21"/>
        <end position="50"/>
    </location>
</feature>
<proteinExistence type="predicted"/>
<dbReference type="InterPro" id="IPR001138">
    <property type="entry name" value="Zn2Cys6_DnaBD"/>
</dbReference>
<dbReference type="GO" id="GO:0000981">
    <property type="term" value="F:DNA-binding transcription factor activity, RNA polymerase II-specific"/>
    <property type="evidence" value="ECO:0007669"/>
    <property type="project" value="InterPro"/>
</dbReference>
<dbReference type="CDD" id="cd00067">
    <property type="entry name" value="GAL4"/>
    <property type="match status" value="1"/>
</dbReference>
<organism evidence="5 6">
    <name type="scientific">Fusarium zealandicum</name>
    <dbReference type="NCBI Taxonomy" id="1053134"/>
    <lineage>
        <taxon>Eukaryota</taxon>
        <taxon>Fungi</taxon>
        <taxon>Dikarya</taxon>
        <taxon>Ascomycota</taxon>
        <taxon>Pezizomycotina</taxon>
        <taxon>Sordariomycetes</taxon>
        <taxon>Hypocreomycetidae</taxon>
        <taxon>Hypocreales</taxon>
        <taxon>Nectriaceae</taxon>
        <taxon>Fusarium</taxon>
        <taxon>Fusarium staphyleae species complex</taxon>
    </lineage>
</organism>
<evidence type="ECO:0000256" key="1">
    <source>
        <dbReference type="ARBA" id="ARBA00022723"/>
    </source>
</evidence>
<dbReference type="OrthoDB" id="271595at2759"/>
<dbReference type="GO" id="GO:0008270">
    <property type="term" value="F:zinc ion binding"/>
    <property type="evidence" value="ECO:0007669"/>
    <property type="project" value="InterPro"/>
</dbReference>
<evidence type="ECO:0000256" key="2">
    <source>
        <dbReference type="ARBA" id="ARBA00023242"/>
    </source>
</evidence>
<reference evidence="5" key="2">
    <citation type="submission" date="2020-05" db="EMBL/GenBank/DDBJ databases">
        <authorList>
            <person name="Kim H.-S."/>
            <person name="Proctor R.H."/>
            <person name="Brown D.W."/>
        </authorList>
    </citation>
    <scope>NUCLEOTIDE SEQUENCE</scope>
    <source>
        <strain evidence="5">NRRL 22465</strain>
    </source>
</reference>
<comment type="caution">
    <text evidence="5">The sequence shown here is derived from an EMBL/GenBank/DDBJ whole genome shotgun (WGS) entry which is preliminary data.</text>
</comment>
<dbReference type="SMART" id="SM00066">
    <property type="entry name" value="GAL4"/>
    <property type="match status" value="1"/>
</dbReference>
<keyword evidence="1" id="KW-0479">Metal-binding</keyword>
<dbReference type="InterPro" id="IPR036864">
    <property type="entry name" value="Zn2-C6_fun-type_DNA-bd_sf"/>
</dbReference>
<dbReference type="Proteomes" id="UP000635477">
    <property type="component" value="Unassembled WGS sequence"/>
</dbReference>
<keyword evidence="2" id="KW-0539">Nucleus</keyword>
<dbReference type="Gene3D" id="4.10.240.10">
    <property type="entry name" value="Zn(2)-C6 fungal-type DNA-binding domain"/>
    <property type="match status" value="1"/>
</dbReference>
<dbReference type="SUPFAM" id="SSF57701">
    <property type="entry name" value="Zn2/Cys6 DNA-binding domain"/>
    <property type="match status" value="1"/>
</dbReference>
<dbReference type="PANTHER" id="PTHR31668:SF20">
    <property type="entry name" value="ZN(II)2CYS6 TRANSCRIPTION FACTOR (EUROFUNG)"/>
    <property type="match status" value="1"/>
</dbReference>
<evidence type="ECO:0000259" key="4">
    <source>
        <dbReference type="PROSITE" id="PS50048"/>
    </source>
</evidence>
<dbReference type="AlphaFoldDB" id="A0A8H4XGS0"/>
<dbReference type="InterPro" id="IPR007219">
    <property type="entry name" value="XnlR_reg_dom"/>
</dbReference>
<dbReference type="GO" id="GO:0006351">
    <property type="term" value="P:DNA-templated transcription"/>
    <property type="evidence" value="ECO:0007669"/>
    <property type="project" value="InterPro"/>
</dbReference>
<dbReference type="SMART" id="SM00906">
    <property type="entry name" value="Fungal_trans"/>
    <property type="match status" value="1"/>
</dbReference>
<name>A0A8H4XGS0_9HYPO</name>
<dbReference type="Pfam" id="PF04082">
    <property type="entry name" value="Fungal_trans"/>
    <property type="match status" value="1"/>
</dbReference>
<dbReference type="EMBL" id="JABEYC010000831">
    <property type="protein sequence ID" value="KAF4973865.1"/>
    <property type="molecule type" value="Genomic_DNA"/>
</dbReference>
<feature type="region of interest" description="Disordered" evidence="3">
    <location>
        <begin position="56"/>
        <end position="105"/>
    </location>
</feature>
<keyword evidence="6" id="KW-1185">Reference proteome</keyword>